<protein>
    <submittedName>
        <fullName evidence="2">Uncharacterized protein</fullName>
    </submittedName>
</protein>
<dbReference type="RefSeq" id="WP_066380076.1">
    <property type="nucleotide sequence ID" value="NZ_LTAZ01000003.1"/>
</dbReference>
<dbReference type="OrthoDB" id="382843at2157"/>
<comment type="caution">
    <text evidence="2">The sequence shown here is derived from an EMBL/GenBank/DDBJ whole genome shotgun (WGS) entry which is preliminary data.</text>
</comment>
<sequence>MNASSEGFVTALVLALVVLPGVAVLWAAAYSGEFDPAVLLDPGMILMLLVGFAGIAAGYRSTSGE</sequence>
<proteinExistence type="predicted"/>
<feature type="transmembrane region" description="Helical" evidence="1">
    <location>
        <begin position="37"/>
        <end position="59"/>
    </location>
</feature>
<evidence type="ECO:0000313" key="2">
    <source>
        <dbReference type="EMBL" id="KYH27033.1"/>
    </source>
</evidence>
<dbReference type="Proteomes" id="UP000075321">
    <property type="component" value="Unassembled WGS sequence"/>
</dbReference>
<accession>A0A151AHE3</accession>
<dbReference type="AlphaFoldDB" id="A0A151AHE3"/>
<name>A0A151AHE3_9EURY</name>
<gene>
    <name evidence="2" type="ORF">HAPAU_09230</name>
</gene>
<dbReference type="PATRIC" id="fig|1008153.3.peg.929"/>
<organism evidence="2 3">
    <name type="scientific">Halalkalicoccus paucihalophilus</name>
    <dbReference type="NCBI Taxonomy" id="1008153"/>
    <lineage>
        <taxon>Archaea</taxon>
        <taxon>Methanobacteriati</taxon>
        <taxon>Methanobacteriota</taxon>
        <taxon>Stenosarchaea group</taxon>
        <taxon>Halobacteria</taxon>
        <taxon>Halobacteriales</taxon>
        <taxon>Halococcaceae</taxon>
        <taxon>Halalkalicoccus</taxon>
    </lineage>
</organism>
<reference evidence="2 3" key="1">
    <citation type="submission" date="2016-02" db="EMBL/GenBank/DDBJ databases">
        <title>Genome sequence of Halalkalicoccus paucihalophilus DSM 24557.</title>
        <authorList>
            <person name="Poehlein A."/>
            <person name="Daniel R."/>
        </authorList>
    </citation>
    <scope>NUCLEOTIDE SEQUENCE [LARGE SCALE GENOMIC DNA]</scope>
    <source>
        <strain evidence="2 3">DSM 24557</strain>
    </source>
</reference>
<evidence type="ECO:0000256" key="1">
    <source>
        <dbReference type="SAM" id="Phobius"/>
    </source>
</evidence>
<dbReference type="EMBL" id="LTAZ01000003">
    <property type="protein sequence ID" value="KYH27033.1"/>
    <property type="molecule type" value="Genomic_DNA"/>
</dbReference>
<keyword evidence="1" id="KW-0472">Membrane</keyword>
<keyword evidence="1" id="KW-0812">Transmembrane</keyword>
<evidence type="ECO:0000313" key="3">
    <source>
        <dbReference type="Proteomes" id="UP000075321"/>
    </source>
</evidence>
<keyword evidence="3" id="KW-1185">Reference proteome</keyword>
<keyword evidence="1" id="KW-1133">Transmembrane helix</keyword>